<feature type="transmembrane region" description="Helical" evidence="2">
    <location>
        <begin position="220"/>
        <end position="239"/>
    </location>
</feature>
<feature type="transmembrane region" description="Helical" evidence="2">
    <location>
        <begin position="251"/>
        <end position="272"/>
    </location>
</feature>
<accession>A0A8H5AZ09</accession>
<evidence type="ECO:0000313" key="3">
    <source>
        <dbReference type="EMBL" id="KAF5313685.1"/>
    </source>
</evidence>
<keyword evidence="2" id="KW-0472">Membrane</keyword>
<feature type="transmembrane region" description="Helical" evidence="2">
    <location>
        <begin position="364"/>
        <end position="382"/>
    </location>
</feature>
<protein>
    <submittedName>
        <fullName evidence="3">Uncharacterized protein</fullName>
    </submittedName>
</protein>
<dbReference type="OrthoDB" id="2751465at2759"/>
<keyword evidence="2" id="KW-1133">Transmembrane helix</keyword>
<keyword evidence="2" id="KW-0812">Transmembrane</keyword>
<name>A0A8H5AZ09_9AGAR</name>
<reference evidence="3 4" key="1">
    <citation type="journal article" date="2020" name="ISME J.">
        <title>Uncovering the hidden diversity of litter-decomposition mechanisms in mushroom-forming fungi.</title>
        <authorList>
            <person name="Floudas D."/>
            <person name="Bentzer J."/>
            <person name="Ahren D."/>
            <person name="Johansson T."/>
            <person name="Persson P."/>
            <person name="Tunlid A."/>
        </authorList>
    </citation>
    <scope>NUCLEOTIDE SEQUENCE [LARGE SCALE GENOMIC DNA]</scope>
    <source>
        <strain evidence="3 4">CBS 175.51</strain>
    </source>
</reference>
<organism evidence="3 4">
    <name type="scientific">Ephemerocybe angulata</name>
    <dbReference type="NCBI Taxonomy" id="980116"/>
    <lineage>
        <taxon>Eukaryota</taxon>
        <taxon>Fungi</taxon>
        <taxon>Dikarya</taxon>
        <taxon>Basidiomycota</taxon>
        <taxon>Agaricomycotina</taxon>
        <taxon>Agaricomycetes</taxon>
        <taxon>Agaricomycetidae</taxon>
        <taxon>Agaricales</taxon>
        <taxon>Agaricineae</taxon>
        <taxon>Psathyrellaceae</taxon>
        <taxon>Ephemerocybe</taxon>
    </lineage>
</organism>
<evidence type="ECO:0000256" key="1">
    <source>
        <dbReference type="SAM" id="MobiDB-lite"/>
    </source>
</evidence>
<proteinExistence type="predicted"/>
<dbReference type="EMBL" id="JAACJK010000223">
    <property type="protein sequence ID" value="KAF5313685.1"/>
    <property type="molecule type" value="Genomic_DNA"/>
</dbReference>
<evidence type="ECO:0000313" key="4">
    <source>
        <dbReference type="Proteomes" id="UP000541558"/>
    </source>
</evidence>
<feature type="transmembrane region" description="Helical" evidence="2">
    <location>
        <begin position="332"/>
        <end position="358"/>
    </location>
</feature>
<dbReference type="Proteomes" id="UP000541558">
    <property type="component" value="Unassembled WGS sequence"/>
</dbReference>
<feature type="compositionally biased region" description="Pro residues" evidence="1">
    <location>
        <begin position="34"/>
        <end position="44"/>
    </location>
</feature>
<feature type="compositionally biased region" description="Polar residues" evidence="1">
    <location>
        <begin position="17"/>
        <end position="29"/>
    </location>
</feature>
<sequence length="514" mass="58464">MFCMTAARGVGPRVRYSSPSDTRPLSITSEPRFAPSPRPPPAPPSFGTTHFEPRALPVRQIATSCPSSSNVFPISLSHSHLRFRPSLNPVAAGDVSLRVESVHRRSRIMASGRIEGNELTPLVTQYREYYLVSFWVEANIYGGYVLLFALAMNVMRKRDTRSFSARFHFACMTIMFFLISLHNASNIYRMIHAYSDIPETNSAPAAPVNYLRQCENWDCYLYLVTQVLLTLIADVLVIYRCYIVWNRSIRVIVPSLLLLLGSFGFSVVWLWWFKHPLRYPLSTIRSYLGIHFPINFAQSILTTGLISYRIWSQHRIGEKAGLNVEANTSLIVVFRIIVESAMIWTFEMFLLIVLYHLKHPAIDIVQHAMIPSIGIVFVLMAVRSHLAQEAASSALRGGASTAASAFIFRTWFDRSSDREDEERETNRSPMDTSSHLRRDRSPVRRRDSTGDIELQSVHVGDMKRTDMVNGEQNEAWRARRGEGSGTSEEWEVVSMRDLSHRQSVDPRNGVPYAE</sequence>
<feature type="region of interest" description="Disordered" evidence="1">
    <location>
        <begin position="418"/>
        <end position="514"/>
    </location>
</feature>
<feature type="compositionally biased region" description="Basic and acidic residues" evidence="1">
    <location>
        <begin position="434"/>
        <end position="449"/>
    </location>
</feature>
<evidence type="ECO:0000256" key="2">
    <source>
        <dbReference type="SAM" id="Phobius"/>
    </source>
</evidence>
<feature type="transmembrane region" description="Helical" evidence="2">
    <location>
        <begin position="129"/>
        <end position="151"/>
    </location>
</feature>
<keyword evidence="4" id="KW-1185">Reference proteome</keyword>
<feature type="transmembrane region" description="Helical" evidence="2">
    <location>
        <begin position="292"/>
        <end position="311"/>
    </location>
</feature>
<gene>
    <name evidence="3" type="ORF">D9611_010124</name>
</gene>
<comment type="caution">
    <text evidence="3">The sequence shown here is derived from an EMBL/GenBank/DDBJ whole genome shotgun (WGS) entry which is preliminary data.</text>
</comment>
<feature type="region of interest" description="Disordered" evidence="1">
    <location>
        <begin position="1"/>
        <end position="45"/>
    </location>
</feature>
<feature type="transmembrane region" description="Helical" evidence="2">
    <location>
        <begin position="163"/>
        <end position="181"/>
    </location>
</feature>
<dbReference type="AlphaFoldDB" id="A0A8H5AZ09"/>